<evidence type="ECO:0000256" key="5">
    <source>
        <dbReference type="ARBA" id="ARBA00023136"/>
    </source>
</evidence>
<feature type="transmembrane region" description="Helical" evidence="6">
    <location>
        <begin position="395"/>
        <end position="415"/>
    </location>
</feature>
<dbReference type="EMBL" id="CP001322">
    <property type="protein sequence ID" value="ACL02968.1"/>
    <property type="molecule type" value="Genomic_DNA"/>
</dbReference>
<dbReference type="Proteomes" id="UP000000739">
    <property type="component" value="Chromosome"/>
</dbReference>
<dbReference type="GO" id="GO:0016020">
    <property type="term" value="C:membrane"/>
    <property type="evidence" value="ECO:0007669"/>
    <property type="project" value="UniProtKB-SubCell"/>
</dbReference>
<dbReference type="HOGENOM" id="CLU_034630_1_0_7"/>
<feature type="transmembrane region" description="Helical" evidence="6">
    <location>
        <begin position="72"/>
        <end position="90"/>
    </location>
</feature>
<keyword evidence="5 6" id="KW-0472">Membrane</keyword>
<dbReference type="KEGG" id="dal:Dalk_1265"/>
<name>B8F9M2_DESAL</name>
<evidence type="ECO:0000256" key="2">
    <source>
        <dbReference type="ARBA" id="ARBA00022692"/>
    </source>
</evidence>
<feature type="domain" description="ResB-like" evidence="7">
    <location>
        <begin position="372"/>
        <end position="449"/>
    </location>
</feature>
<evidence type="ECO:0000313" key="9">
    <source>
        <dbReference type="Proteomes" id="UP000000739"/>
    </source>
</evidence>
<keyword evidence="3" id="KW-0201">Cytochrome c-type biogenesis</keyword>
<dbReference type="PANTHER" id="PTHR31566">
    <property type="entry name" value="CYTOCHROME C BIOGENESIS PROTEIN CCS1, CHLOROPLASTIC"/>
    <property type="match status" value="1"/>
</dbReference>
<dbReference type="RefSeq" id="WP_012610404.1">
    <property type="nucleotide sequence ID" value="NC_011768.1"/>
</dbReference>
<dbReference type="AlphaFoldDB" id="B8F9M2"/>
<keyword evidence="4 6" id="KW-1133">Transmembrane helix</keyword>
<evidence type="ECO:0000256" key="1">
    <source>
        <dbReference type="ARBA" id="ARBA00004141"/>
    </source>
</evidence>
<dbReference type="PANTHER" id="PTHR31566:SF0">
    <property type="entry name" value="CYTOCHROME C BIOGENESIS PROTEIN CCS1, CHLOROPLASTIC"/>
    <property type="match status" value="1"/>
</dbReference>
<dbReference type="InterPro" id="IPR007816">
    <property type="entry name" value="ResB-like_domain"/>
</dbReference>
<dbReference type="GO" id="GO:0017004">
    <property type="term" value="P:cytochrome complex assembly"/>
    <property type="evidence" value="ECO:0007669"/>
    <property type="project" value="UniProtKB-KW"/>
</dbReference>
<evidence type="ECO:0000259" key="7">
    <source>
        <dbReference type="Pfam" id="PF05140"/>
    </source>
</evidence>
<dbReference type="InterPro" id="IPR023494">
    <property type="entry name" value="Cyt_c_bgen_Ccs1/CcsB/ResB"/>
</dbReference>
<evidence type="ECO:0000256" key="3">
    <source>
        <dbReference type="ARBA" id="ARBA00022748"/>
    </source>
</evidence>
<feature type="domain" description="ResB-like" evidence="7">
    <location>
        <begin position="19"/>
        <end position="355"/>
    </location>
</feature>
<dbReference type="eggNOG" id="COG1333">
    <property type="taxonomic scope" value="Bacteria"/>
</dbReference>
<dbReference type="Pfam" id="PF05140">
    <property type="entry name" value="ResB"/>
    <property type="match status" value="2"/>
</dbReference>
<reference evidence="8 9" key="1">
    <citation type="journal article" date="2012" name="Environ. Microbiol.">
        <title>The genome sequence of Desulfatibacillum alkenivorans AK-01: a blueprint for anaerobic alkane oxidation.</title>
        <authorList>
            <person name="Callaghan A.V."/>
            <person name="Morris B.E."/>
            <person name="Pereira I.A."/>
            <person name="McInerney M.J."/>
            <person name="Austin R.N."/>
            <person name="Groves J.T."/>
            <person name="Kukor J.J."/>
            <person name="Suflita J.M."/>
            <person name="Young L.Y."/>
            <person name="Zylstra G.J."/>
            <person name="Wawrik B."/>
        </authorList>
    </citation>
    <scope>NUCLEOTIDE SEQUENCE [LARGE SCALE GENOMIC DNA]</scope>
    <source>
        <strain evidence="8 9">AK-01</strain>
    </source>
</reference>
<keyword evidence="2 6" id="KW-0812">Transmembrane</keyword>
<evidence type="ECO:0000256" key="4">
    <source>
        <dbReference type="ARBA" id="ARBA00022989"/>
    </source>
</evidence>
<gene>
    <name evidence="8" type="ordered locus">Dalk_1265</name>
</gene>
<feature type="transmembrane region" description="Helical" evidence="6">
    <location>
        <begin position="15"/>
        <end position="38"/>
    </location>
</feature>
<proteinExistence type="predicted"/>
<sequence length="460" mass="51031">MNNKQPPPLTAVLDFFASVKLSIFLLLTVAAASVIGTLIPQEGMAEIHHPMYSSFLDAVFIKLGFFSVYKAWWFQLLLGLLALNLVVCTLKRLPKTWKLVTGVTPGFSRGKFKSIKDKHEIKLNMPVEKAREVVLDIVSSRFKTVQEAKDGDGCTVYAEKGRWTRMGFYVIHLSFLLILTGALLGSMFGYSGSLNLAEGQAAQEIEVGDGHQKHALPFSVKCESFKVQYYEGRDSVSEFTSDVTITEPGKEPWRTFIRVNHPLRLHGISLYQASYGVSHYSGSVSVSFKNLETGEKQIVPVPISAQPTVLPWDKGMIMIPSFMASLRSRDGHDMGPAVRLHIFPQDGKPNMMLMPVGRPEFAREVMGLEMAVLEGEEIVPVYYTGLKVTKDPGVWVVYSGFILILLGCMVTFFMAHQQLYIKIVPSGSGASVELGGAANKNAQGFEERVRRIAGRLENKE</sequence>
<protein>
    <submittedName>
        <fullName evidence="8">ResB family protein</fullName>
    </submittedName>
</protein>
<feature type="transmembrane region" description="Helical" evidence="6">
    <location>
        <begin position="168"/>
        <end position="190"/>
    </location>
</feature>
<organism evidence="8 9">
    <name type="scientific">Desulfatibacillum aliphaticivorans</name>
    <dbReference type="NCBI Taxonomy" id="218208"/>
    <lineage>
        <taxon>Bacteria</taxon>
        <taxon>Pseudomonadati</taxon>
        <taxon>Thermodesulfobacteriota</taxon>
        <taxon>Desulfobacteria</taxon>
        <taxon>Desulfobacterales</taxon>
        <taxon>Desulfatibacillaceae</taxon>
        <taxon>Desulfatibacillum</taxon>
    </lineage>
</organism>
<comment type="subcellular location">
    <subcellularLocation>
        <location evidence="1">Membrane</location>
        <topology evidence="1">Multi-pass membrane protein</topology>
    </subcellularLocation>
</comment>
<evidence type="ECO:0000256" key="6">
    <source>
        <dbReference type="SAM" id="Phobius"/>
    </source>
</evidence>
<evidence type="ECO:0000313" key="8">
    <source>
        <dbReference type="EMBL" id="ACL02968.1"/>
    </source>
</evidence>
<keyword evidence="9" id="KW-1185">Reference proteome</keyword>
<accession>B8F9M2</accession>